<dbReference type="AlphaFoldDB" id="A0A3M7L7K8"/>
<feature type="transmembrane region" description="Helical" evidence="1">
    <location>
        <begin position="277"/>
        <end position="301"/>
    </location>
</feature>
<evidence type="ECO:0000256" key="1">
    <source>
        <dbReference type="SAM" id="Phobius"/>
    </source>
</evidence>
<evidence type="ECO:0000313" key="3">
    <source>
        <dbReference type="Proteomes" id="UP000267524"/>
    </source>
</evidence>
<protein>
    <submittedName>
        <fullName evidence="2">DUF3667 domain-containing protein</fullName>
    </submittedName>
</protein>
<comment type="caution">
    <text evidence="2">The sequence shown here is derived from an EMBL/GenBank/DDBJ whole genome shotgun (WGS) entry which is preliminary data.</text>
</comment>
<name>A0A3M7L7K8_9FLAO</name>
<keyword evidence="1" id="KW-0472">Membrane</keyword>
<dbReference type="Proteomes" id="UP000267524">
    <property type="component" value="Unassembled WGS sequence"/>
</dbReference>
<feature type="transmembrane region" description="Helical" evidence="1">
    <location>
        <begin position="81"/>
        <end position="103"/>
    </location>
</feature>
<dbReference type="EMBL" id="QWIV01000015">
    <property type="protein sequence ID" value="RMZ58169.1"/>
    <property type="molecule type" value="Genomic_DNA"/>
</dbReference>
<proteinExistence type="predicted"/>
<feature type="transmembrane region" description="Helical" evidence="1">
    <location>
        <begin position="350"/>
        <end position="371"/>
    </location>
</feature>
<dbReference type="RefSeq" id="WP_122548608.1">
    <property type="nucleotide sequence ID" value="NZ_QWIV01000015.1"/>
</dbReference>
<feature type="transmembrane region" description="Helical" evidence="1">
    <location>
        <begin position="246"/>
        <end position="265"/>
    </location>
</feature>
<keyword evidence="3" id="KW-1185">Reference proteome</keyword>
<organism evidence="2 3">
    <name type="scientific">Chryseobacterium nematophagum</name>
    <dbReference type="NCBI Taxonomy" id="2305228"/>
    <lineage>
        <taxon>Bacteria</taxon>
        <taxon>Pseudomonadati</taxon>
        <taxon>Bacteroidota</taxon>
        <taxon>Flavobacteriia</taxon>
        <taxon>Flavobacteriales</taxon>
        <taxon>Weeksellaceae</taxon>
        <taxon>Chryseobacterium group</taxon>
        <taxon>Chryseobacterium</taxon>
    </lineage>
</organism>
<keyword evidence="1" id="KW-0812">Transmembrane</keyword>
<reference evidence="2 3" key="1">
    <citation type="submission" date="2018-08" db="EMBL/GenBank/DDBJ databases">
        <title>Chryseobacterium nematophagum: a novel matrix digesting pathogen of nematodes.</title>
        <authorList>
            <person name="Page A."/>
            <person name="Roberts M."/>
            <person name="Felix M.-A."/>
            <person name="Weir W."/>
        </authorList>
    </citation>
    <scope>NUCLEOTIDE SEQUENCE [LARGE SCALE GENOMIC DNA]</scope>
    <source>
        <strain evidence="2 3">JUb275</strain>
    </source>
</reference>
<dbReference type="InterPro" id="IPR022134">
    <property type="entry name" value="DUF3667"/>
</dbReference>
<evidence type="ECO:0000313" key="2">
    <source>
        <dbReference type="EMBL" id="RMZ58169.1"/>
    </source>
</evidence>
<sequence>MSHGKLREEKLCLNCESPVEERFCPHCGQENVEPRQPFYYLFTHFIEDFTHYDGQFWKTIQYLLFRPGKLTKEYLAGKRQLYVAPVKLYIFISFITFLLPSLLSSSKNESEDSQKVTSAEKIKQKKDAEKEFAKITDSIKSEVLKNEVLSKNKNVQPIIENNLIKINEIKNSAPDENLIDETEDGKIKILGAENKHEFDSIRSTSGENKFLYAYSEPFAKKIFSLQEKGLNKKEIFARYKSTFVHTLPKALFLYLPVFAFFLWIFHNKKKWWFFDHGIFTLHYFSFLLLGILLLIFISRLLDKFPDYGLFTLLAVLIHTAIIIYMSLYFFIAHYRVYESRKRMTIIKGSLLFMINFVGILLMFLALMYISFLMMH</sequence>
<feature type="transmembrane region" description="Helical" evidence="1">
    <location>
        <begin position="307"/>
        <end position="330"/>
    </location>
</feature>
<gene>
    <name evidence="2" type="ORF">D1632_17950</name>
</gene>
<accession>A0A3M7L7K8</accession>
<keyword evidence="1" id="KW-1133">Transmembrane helix</keyword>
<dbReference type="Pfam" id="PF12412">
    <property type="entry name" value="DUF3667"/>
    <property type="match status" value="1"/>
</dbReference>